<evidence type="ECO:0000259" key="9">
    <source>
        <dbReference type="Pfam" id="PF12776"/>
    </source>
</evidence>
<organism evidence="12 13">
    <name type="scientific">Centaurea solstitialis</name>
    <name type="common">yellow star-thistle</name>
    <dbReference type="NCBI Taxonomy" id="347529"/>
    <lineage>
        <taxon>Eukaryota</taxon>
        <taxon>Viridiplantae</taxon>
        <taxon>Streptophyta</taxon>
        <taxon>Embryophyta</taxon>
        <taxon>Tracheophyta</taxon>
        <taxon>Spermatophyta</taxon>
        <taxon>Magnoliopsida</taxon>
        <taxon>eudicotyledons</taxon>
        <taxon>Gunneridae</taxon>
        <taxon>Pentapetalae</taxon>
        <taxon>asterids</taxon>
        <taxon>campanulids</taxon>
        <taxon>Asterales</taxon>
        <taxon>Asteraceae</taxon>
        <taxon>Carduoideae</taxon>
        <taxon>Cardueae</taxon>
        <taxon>Centaureinae</taxon>
        <taxon>Centaurea</taxon>
    </lineage>
</organism>
<evidence type="ECO:0000256" key="5">
    <source>
        <dbReference type="ARBA" id="ARBA00022723"/>
    </source>
</evidence>
<keyword evidence="13" id="KW-1185">Reference proteome</keyword>
<name>A0AA38TEM1_9ASTR</name>
<comment type="caution">
    <text evidence="12">The sequence shown here is derived from an EMBL/GenBank/DDBJ whole genome shotgun (WGS) entry which is preliminary data.</text>
</comment>
<feature type="domain" description="Myb/SANT-like" evidence="9">
    <location>
        <begin position="73"/>
        <end position="165"/>
    </location>
</feature>
<feature type="region of interest" description="Disordered" evidence="8">
    <location>
        <begin position="202"/>
        <end position="263"/>
    </location>
</feature>
<dbReference type="GO" id="GO:0005634">
    <property type="term" value="C:nucleus"/>
    <property type="evidence" value="ECO:0007669"/>
    <property type="project" value="UniProtKB-SubCell"/>
</dbReference>
<reference evidence="12" key="1">
    <citation type="submission" date="2023-03" db="EMBL/GenBank/DDBJ databases">
        <title>Chromosome-scale reference genome and RAD-based genetic map of yellow starthistle (Centaurea solstitialis) reveal putative structural variation and QTLs associated with invader traits.</title>
        <authorList>
            <person name="Reatini B."/>
            <person name="Cang F.A."/>
            <person name="Jiang Q."/>
            <person name="Mckibben M.T.W."/>
            <person name="Barker M.S."/>
            <person name="Rieseberg L.H."/>
            <person name="Dlugosch K.M."/>
        </authorList>
    </citation>
    <scope>NUCLEOTIDE SEQUENCE</scope>
    <source>
        <strain evidence="12">CAN-66</strain>
        <tissue evidence="12">Leaf</tissue>
    </source>
</reference>
<evidence type="ECO:0008006" key="14">
    <source>
        <dbReference type="Google" id="ProtNLM"/>
    </source>
</evidence>
<dbReference type="Pfam" id="PF13359">
    <property type="entry name" value="DDE_Tnp_4"/>
    <property type="match status" value="1"/>
</dbReference>
<accession>A0AA38TEM1</accession>
<feature type="domain" description="DUF8040" evidence="11">
    <location>
        <begin position="374"/>
        <end position="469"/>
    </location>
</feature>
<evidence type="ECO:0000256" key="3">
    <source>
        <dbReference type="ARBA" id="ARBA00006958"/>
    </source>
</evidence>
<comment type="subcellular location">
    <subcellularLocation>
        <location evidence="2">Nucleus</location>
    </subcellularLocation>
</comment>
<evidence type="ECO:0000313" key="13">
    <source>
        <dbReference type="Proteomes" id="UP001172457"/>
    </source>
</evidence>
<evidence type="ECO:0000259" key="10">
    <source>
        <dbReference type="Pfam" id="PF13359"/>
    </source>
</evidence>
<dbReference type="Pfam" id="PF26138">
    <property type="entry name" value="DUF8040"/>
    <property type="match status" value="1"/>
</dbReference>
<protein>
    <recommendedName>
        <fullName evidence="14">Transposase</fullName>
    </recommendedName>
</protein>
<dbReference type="GO" id="GO:0016787">
    <property type="term" value="F:hydrolase activity"/>
    <property type="evidence" value="ECO:0007669"/>
    <property type="project" value="UniProtKB-KW"/>
</dbReference>
<keyword evidence="5" id="KW-0479">Metal-binding</keyword>
<dbReference type="InterPro" id="IPR024752">
    <property type="entry name" value="Myb/SANT-like_dom"/>
</dbReference>
<evidence type="ECO:0000256" key="2">
    <source>
        <dbReference type="ARBA" id="ARBA00004123"/>
    </source>
</evidence>
<evidence type="ECO:0000256" key="6">
    <source>
        <dbReference type="ARBA" id="ARBA00022801"/>
    </source>
</evidence>
<dbReference type="InterPro" id="IPR027806">
    <property type="entry name" value="HARBI1_dom"/>
</dbReference>
<comment type="cofactor">
    <cofactor evidence="1">
        <name>a divalent metal cation</name>
        <dbReference type="ChEBI" id="CHEBI:60240"/>
    </cofactor>
</comment>
<comment type="similarity">
    <text evidence="3">Belongs to the HARBI1 family.</text>
</comment>
<proteinExistence type="inferred from homology"/>
<dbReference type="Proteomes" id="UP001172457">
    <property type="component" value="Chromosome 5"/>
</dbReference>
<dbReference type="EMBL" id="JARYMX010000005">
    <property type="protein sequence ID" value="KAJ9549233.1"/>
    <property type="molecule type" value="Genomic_DNA"/>
</dbReference>
<dbReference type="InterPro" id="IPR058353">
    <property type="entry name" value="DUF8040"/>
</dbReference>
<evidence type="ECO:0000259" key="11">
    <source>
        <dbReference type="Pfam" id="PF26138"/>
    </source>
</evidence>
<dbReference type="PANTHER" id="PTHR22930">
    <property type="match status" value="1"/>
</dbReference>
<dbReference type="GO" id="GO:0046872">
    <property type="term" value="F:metal ion binding"/>
    <property type="evidence" value="ECO:0007669"/>
    <property type="project" value="UniProtKB-KW"/>
</dbReference>
<dbReference type="PANTHER" id="PTHR22930:SF265">
    <property type="entry name" value="MYB_SANT-LIKE DOMAIN, HARBINGER TRANSPOSASE-DERIVED NUCLEASE DOMAIN-CONTAINING PROTEIN"/>
    <property type="match status" value="1"/>
</dbReference>
<keyword evidence="6" id="KW-0378">Hydrolase</keyword>
<dbReference type="GO" id="GO:0004518">
    <property type="term" value="F:nuclease activity"/>
    <property type="evidence" value="ECO:0007669"/>
    <property type="project" value="UniProtKB-KW"/>
</dbReference>
<sequence length="761" mass="88063">MQWLGTMTSNLLGDQFLDKPDFLAQHFFKHNVAGEDLEAVMITAAKELLLLVNVASMDNVGEGSQQKRRRINWKKESVVRTFLEACIHEIVIHGREGTNLKPSSWKNVAETLKSKHNFIVDQKQMKNHYDYLKAKYNTWVRLKNKTGNVYDPTTNTFNFTEEEWKFEIERCKYVEPLRSTGLLFPDLCVQLFDGVQVTGIESHGPRSSVPDISDPLSDHSSGDVEVVPNTQQTPTPTSGQECDSRPKIQNKKRKSKQASNSQAEADISMAVKAIMEKYSNDVPACLEKLDELGWGTEHPLYHVATFIFSESADYRKVWLCLKPEGCEGWVRMVGRKHNMVYSMDVEDELLLLLLFYLYLKRKSTSRVRRIRDNTSLLTGHAYTLELLNGSSTQCLELMRLSRDAYILLCNHFKQKNWLQSSRNASVEEKMAIFLMIIGHNERYRMIKRRFQHSTETIHRYFRQVLRAMMEFAREVVQPLPNEETSHLSERQRNLRRIFPGAIGALDGTLIHAVIPVDQQARYRGRGRGECYQNVLAICDFNMVFTYVWAGWEGIAHDARVLREVAFNPTSGFPFPSQDKYYLCDAAYANTRGFMTPYRNTRYWLADFRRRRALTKEEKFNHAHAQLRNVIERAFGVLKARFPILKQMAPYPFRIQRNIAIACFAIHNFIRRCNLQDELFMEYDNNPMLVNEAEEQIEGGEEEEMNATPWGPQDNEYMSNLRDSIANQLNSSEILSIIPYRTGGKMTVDSELLPNNHFTSDS</sequence>
<evidence type="ECO:0000256" key="4">
    <source>
        <dbReference type="ARBA" id="ARBA00022722"/>
    </source>
</evidence>
<keyword evidence="7" id="KW-0539">Nucleus</keyword>
<evidence type="ECO:0000256" key="1">
    <source>
        <dbReference type="ARBA" id="ARBA00001968"/>
    </source>
</evidence>
<feature type="domain" description="DDE Tnp4" evidence="10">
    <location>
        <begin position="505"/>
        <end position="667"/>
    </location>
</feature>
<evidence type="ECO:0000313" key="12">
    <source>
        <dbReference type="EMBL" id="KAJ9549233.1"/>
    </source>
</evidence>
<keyword evidence="4" id="KW-0540">Nuclease</keyword>
<evidence type="ECO:0000256" key="7">
    <source>
        <dbReference type="ARBA" id="ARBA00023242"/>
    </source>
</evidence>
<evidence type="ECO:0000256" key="8">
    <source>
        <dbReference type="SAM" id="MobiDB-lite"/>
    </source>
</evidence>
<dbReference type="InterPro" id="IPR045249">
    <property type="entry name" value="HARBI1-like"/>
</dbReference>
<gene>
    <name evidence="12" type="ORF">OSB04_021776</name>
</gene>
<dbReference type="Pfam" id="PF12776">
    <property type="entry name" value="Myb_DNA-bind_3"/>
    <property type="match status" value="1"/>
</dbReference>
<dbReference type="AlphaFoldDB" id="A0AA38TEM1"/>